<dbReference type="SMART" id="SM00388">
    <property type="entry name" value="HisKA"/>
    <property type="match status" value="1"/>
</dbReference>
<dbReference type="SMART" id="SM00091">
    <property type="entry name" value="PAS"/>
    <property type="match status" value="5"/>
</dbReference>
<evidence type="ECO:0000313" key="11">
    <source>
        <dbReference type="EMBL" id="MFE4105085.1"/>
    </source>
</evidence>
<keyword evidence="3" id="KW-0597">Phosphoprotein</keyword>
<dbReference type="SUPFAM" id="SSF54631">
    <property type="entry name" value="CBS-domain pair"/>
    <property type="match status" value="1"/>
</dbReference>
<dbReference type="NCBIfam" id="TIGR00229">
    <property type="entry name" value="sensory_box"/>
    <property type="match status" value="4"/>
</dbReference>
<evidence type="ECO:0000259" key="10">
    <source>
        <dbReference type="PROSITE" id="PS50113"/>
    </source>
</evidence>
<feature type="domain" description="PAS" evidence="9">
    <location>
        <begin position="314"/>
        <end position="388"/>
    </location>
</feature>
<feature type="domain" description="Histidine kinase" evidence="8">
    <location>
        <begin position="986"/>
        <end position="1209"/>
    </location>
</feature>
<dbReference type="Pfam" id="PF08448">
    <property type="entry name" value="PAS_4"/>
    <property type="match status" value="3"/>
</dbReference>
<comment type="catalytic activity">
    <reaction evidence="1">
        <text>ATP + protein L-histidine = ADP + protein N-phospho-L-histidine.</text>
        <dbReference type="EC" id="2.7.13.3"/>
    </reaction>
</comment>
<dbReference type="InterPro" id="IPR001610">
    <property type="entry name" value="PAC"/>
</dbReference>
<keyword evidence="4" id="KW-0808">Transferase</keyword>
<dbReference type="Gene3D" id="3.10.580.10">
    <property type="entry name" value="CBS-domain"/>
    <property type="match status" value="1"/>
</dbReference>
<dbReference type="PANTHER" id="PTHR43304:SF1">
    <property type="entry name" value="PAC DOMAIN-CONTAINING PROTEIN"/>
    <property type="match status" value="1"/>
</dbReference>
<reference evidence="11 12" key="1">
    <citation type="submission" date="2024-10" db="EMBL/GenBank/DDBJ databases">
        <authorList>
            <person name="Ratan Roy A."/>
            <person name="Morales Sandoval P.H."/>
            <person name="De Los Santos Villalobos S."/>
            <person name="Chakraborty S."/>
            <person name="Mukherjee J."/>
        </authorList>
    </citation>
    <scope>NUCLEOTIDE SEQUENCE [LARGE SCALE GENOMIC DNA]</scope>
    <source>
        <strain evidence="11 12">S1</strain>
    </source>
</reference>
<dbReference type="SMART" id="SM00086">
    <property type="entry name" value="PAC"/>
    <property type="match status" value="4"/>
</dbReference>
<dbReference type="InterPro" id="IPR013655">
    <property type="entry name" value="PAS_fold_3"/>
</dbReference>
<dbReference type="RefSeq" id="WP_377961057.1">
    <property type="nucleotide sequence ID" value="NZ_JBHZOL010000015.1"/>
</dbReference>
<dbReference type="InterPro" id="IPR046342">
    <property type="entry name" value="CBS_dom_sf"/>
</dbReference>
<proteinExistence type="predicted"/>
<sequence>MDSLYQPEPDRHSLITVPCLIAAEATLAEAIALMTSAEAPSPDSPRCLLVTAGDRLIGLFAEANLLSCLKAGVSLSTTTVQQWMTPNPTVLSVSQAEQITQIGQLLQQSHYLPVVDAAYRPLGLVTATSLLQALDAATLAASWQQPSPALEGEQADTVTSALAQPSAIAATPPPICSTLPPAGDAARLRQYAHIVFEAPDRICLIDRHGCYQIANRAYLEWKNQTESIIGTSARETVGYEIYDRLIKPRLERCLAGESIYYEEWVTIGLHPEFVRITYTPYVEPDGEISAALITIRDISQLKRAERAEDQLRQREAFLRNIFDSAAEVIWVAERLEDDEYWIVSANQSVQSILGISTLDWIGRRLEELWTPETAATMRSRYQTCLQQGQPITWEGPIATATGSKWMLTTLSRLDDCQGKPRVLGISLDISDRKQAEASLQMAEAMHRTILAALPDLMIRMQADGTYLDIKPASESPMIPIAPGDNIWEVLPIDLARQRMELVDIALATQEIQVYEYELAIQQLVRWQEARIVPLRADEVLVIIRDVTDRYLAEAARQQALRDLQQLNQDLENRVAQRTAELRESEQRFRAIFEQAAVGIAQSDMSGRFIRANQRFCQLTGYSEQELLHKTYQELTPPEQHALDTHYVQQMVTGEIDSVTIEKQYIRKNGALQWVSLTVSLLHDATGQPMCDMAVIQDISARKAAEAALRESEERFRAIFEQAAVGISQTDLAGRYLQVNQTFCQLLGYSESELLGQFWQAVTHPDDLTKDGPMMRQVFDGQIKSFSTEKRYLRKDGEVLWTQKTLSVVRDENNAVAYVIAVIEDISDRKRAEQALQASQQQLASIADNIPGNIFREVFHPDGSITFSFMSQGEQELSGLSPEAIKYDRRQLLATVHPADRDNFERQLLASAKALEPFDYEYRVIHTSGETRWARESICFFQLENGDIVGDGITLDITRRKQAEAKVHQALSREKELNQLKSRFISMTSHEFRTPLAVIASSAGILQEFADKLSEERKQQHLETIQTYIKHTTRLLDDILLINRAEAGKLSFRPHTLLLIEFCRALLAELQISIAEHEIVFVVYHHQAIAPARFEIEVSADRELLRHILCNLISNAAKYSEANTPIEVKLTVESDRIAIQIRDQGMGIPPEDQPQLFEAFHRARNVGNIAGTGLGLSIVKQCLDLHNGQISFESYLGQGTTFTVVLPLAGTILAID</sequence>
<dbReference type="InterPro" id="IPR036097">
    <property type="entry name" value="HisK_dim/P_sf"/>
</dbReference>
<dbReference type="InterPro" id="IPR004358">
    <property type="entry name" value="Sig_transdc_His_kin-like_C"/>
</dbReference>
<dbReference type="InterPro" id="IPR013656">
    <property type="entry name" value="PAS_4"/>
</dbReference>
<feature type="domain" description="PAS" evidence="9">
    <location>
        <begin position="711"/>
        <end position="781"/>
    </location>
</feature>
<feature type="domain" description="PAS" evidence="9">
    <location>
        <begin position="584"/>
        <end position="654"/>
    </location>
</feature>
<feature type="domain" description="PAC" evidence="10">
    <location>
        <begin position="785"/>
        <end position="837"/>
    </location>
</feature>
<name>A0ABW6IBN3_9CYAN</name>
<dbReference type="PROSITE" id="PS50112">
    <property type="entry name" value="PAS"/>
    <property type="match status" value="3"/>
</dbReference>
<keyword evidence="7" id="KW-0175">Coiled coil</keyword>
<feature type="domain" description="PAC" evidence="10">
    <location>
        <begin position="658"/>
        <end position="710"/>
    </location>
</feature>
<keyword evidence="12" id="KW-1185">Reference proteome</keyword>
<dbReference type="Gene3D" id="1.10.287.130">
    <property type="match status" value="1"/>
</dbReference>
<dbReference type="InterPro" id="IPR003661">
    <property type="entry name" value="HisK_dim/P_dom"/>
</dbReference>
<dbReference type="PROSITE" id="PS50109">
    <property type="entry name" value="HIS_KIN"/>
    <property type="match status" value="1"/>
</dbReference>
<dbReference type="CDD" id="cd00082">
    <property type="entry name" value="HisKA"/>
    <property type="match status" value="1"/>
</dbReference>
<dbReference type="PROSITE" id="PS50113">
    <property type="entry name" value="PAC"/>
    <property type="match status" value="3"/>
</dbReference>
<dbReference type="Gene3D" id="3.30.450.20">
    <property type="entry name" value="PAS domain"/>
    <property type="match status" value="6"/>
</dbReference>
<dbReference type="InterPro" id="IPR035965">
    <property type="entry name" value="PAS-like_dom_sf"/>
</dbReference>
<evidence type="ECO:0000259" key="9">
    <source>
        <dbReference type="PROSITE" id="PS50112"/>
    </source>
</evidence>
<dbReference type="EC" id="2.7.13.3" evidence="2"/>
<protein>
    <recommendedName>
        <fullName evidence="2">histidine kinase</fullName>
        <ecNumber evidence="2">2.7.13.3</ecNumber>
    </recommendedName>
</protein>
<keyword evidence="6" id="KW-0902">Two-component regulatory system</keyword>
<dbReference type="SMART" id="SM00387">
    <property type="entry name" value="HATPase_c"/>
    <property type="match status" value="1"/>
</dbReference>
<dbReference type="Pfam" id="PF02518">
    <property type="entry name" value="HATPase_c"/>
    <property type="match status" value="1"/>
</dbReference>
<dbReference type="InterPro" id="IPR000014">
    <property type="entry name" value="PAS"/>
</dbReference>
<comment type="caution">
    <text evidence="11">The sequence shown here is derived from an EMBL/GenBank/DDBJ whole genome shotgun (WGS) entry which is preliminary data.</text>
</comment>
<evidence type="ECO:0000256" key="1">
    <source>
        <dbReference type="ARBA" id="ARBA00000085"/>
    </source>
</evidence>
<dbReference type="SUPFAM" id="SSF55874">
    <property type="entry name" value="ATPase domain of HSP90 chaperone/DNA topoisomerase II/histidine kinase"/>
    <property type="match status" value="1"/>
</dbReference>
<evidence type="ECO:0000256" key="5">
    <source>
        <dbReference type="ARBA" id="ARBA00022777"/>
    </source>
</evidence>
<dbReference type="InterPro" id="IPR005467">
    <property type="entry name" value="His_kinase_dom"/>
</dbReference>
<evidence type="ECO:0000256" key="2">
    <source>
        <dbReference type="ARBA" id="ARBA00012438"/>
    </source>
</evidence>
<dbReference type="InterPro" id="IPR052162">
    <property type="entry name" value="Sensor_kinase/Photoreceptor"/>
</dbReference>
<evidence type="ECO:0000256" key="7">
    <source>
        <dbReference type="SAM" id="Coils"/>
    </source>
</evidence>
<dbReference type="Proteomes" id="UP001600165">
    <property type="component" value="Unassembled WGS sequence"/>
</dbReference>
<organism evidence="11 12">
    <name type="scientific">Almyronema epifaneia S1</name>
    <dbReference type="NCBI Taxonomy" id="2991925"/>
    <lineage>
        <taxon>Bacteria</taxon>
        <taxon>Bacillati</taxon>
        <taxon>Cyanobacteriota</taxon>
        <taxon>Cyanophyceae</taxon>
        <taxon>Nodosilineales</taxon>
        <taxon>Nodosilineaceae</taxon>
        <taxon>Almyronema</taxon>
        <taxon>Almyronema epifaneia</taxon>
    </lineage>
</organism>
<evidence type="ECO:0000259" key="8">
    <source>
        <dbReference type="PROSITE" id="PS50109"/>
    </source>
</evidence>
<keyword evidence="5" id="KW-0418">Kinase</keyword>
<dbReference type="SUPFAM" id="SSF55785">
    <property type="entry name" value="PYP-like sensor domain (PAS domain)"/>
    <property type="match status" value="6"/>
</dbReference>
<dbReference type="PANTHER" id="PTHR43304">
    <property type="entry name" value="PHYTOCHROME-LIKE PROTEIN CPH1"/>
    <property type="match status" value="1"/>
</dbReference>
<evidence type="ECO:0000256" key="3">
    <source>
        <dbReference type="ARBA" id="ARBA00022553"/>
    </source>
</evidence>
<evidence type="ECO:0000256" key="4">
    <source>
        <dbReference type="ARBA" id="ARBA00022679"/>
    </source>
</evidence>
<feature type="domain" description="PAC" evidence="10">
    <location>
        <begin position="917"/>
        <end position="968"/>
    </location>
</feature>
<dbReference type="EMBL" id="JBHZOL010000015">
    <property type="protein sequence ID" value="MFE4105085.1"/>
    <property type="molecule type" value="Genomic_DNA"/>
</dbReference>
<dbReference type="Pfam" id="PF13426">
    <property type="entry name" value="PAS_9"/>
    <property type="match status" value="1"/>
</dbReference>
<dbReference type="SUPFAM" id="SSF47384">
    <property type="entry name" value="Homodimeric domain of signal transducing histidine kinase"/>
    <property type="match status" value="1"/>
</dbReference>
<dbReference type="CDD" id="cd00075">
    <property type="entry name" value="HATPase"/>
    <property type="match status" value="1"/>
</dbReference>
<dbReference type="InterPro" id="IPR003594">
    <property type="entry name" value="HATPase_dom"/>
</dbReference>
<accession>A0ABW6IBN3</accession>
<feature type="coiled-coil region" evidence="7">
    <location>
        <begin position="553"/>
        <end position="587"/>
    </location>
</feature>
<evidence type="ECO:0000313" key="12">
    <source>
        <dbReference type="Proteomes" id="UP001600165"/>
    </source>
</evidence>
<dbReference type="Gene3D" id="3.30.565.10">
    <property type="entry name" value="Histidine kinase-like ATPase, C-terminal domain"/>
    <property type="match status" value="1"/>
</dbReference>
<dbReference type="CDD" id="cd00130">
    <property type="entry name" value="PAS"/>
    <property type="match status" value="4"/>
</dbReference>
<dbReference type="PRINTS" id="PR00344">
    <property type="entry name" value="BCTRLSENSOR"/>
</dbReference>
<dbReference type="InterPro" id="IPR036890">
    <property type="entry name" value="HATPase_C_sf"/>
</dbReference>
<evidence type="ECO:0000256" key="6">
    <source>
        <dbReference type="ARBA" id="ARBA00023012"/>
    </source>
</evidence>
<gene>
    <name evidence="11" type="ORF">ACFVKH_02265</name>
</gene>
<dbReference type="InterPro" id="IPR000700">
    <property type="entry name" value="PAS-assoc_C"/>
</dbReference>
<dbReference type="Pfam" id="PF00512">
    <property type="entry name" value="HisKA"/>
    <property type="match status" value="1"/>
</dbReference>
<dbReference type="Pfam" id="PF08447">
    <property type="entry name" value="PAS_3"/>
    <property type="match status" value="2"/>
</dbReference>